<evidence type="ECO:0000256" key="6">
    <source>
        <dbReference type="SAM" id="MobiDB-lite"/>
    </source>
</evidence>
<evidence type="ECO:0000259" key="8">
    <source>
        <dbReference type="PROSITE" id="PS51849"/>
    </source>
</evidence>
<evidence type="ECO:0000256" key="1">
    <source>
        <dbReference type="ARBA" id="ARBA00004162"/>
    </source>
</evidence>
<keyword evidence="2" id="KW-1003">Cell membrane</keyword>
<evidence type="ECO:0000313" key="9">
    <source>
        <dbReference type="EMBL" id="ADY54828.1"/>
    </source>
</evidence>
<dbReference type="RefSeq" id="WP_013623699.1">
    <property type="nucleotide sequence ID" value="NC_015172.1"/>
</dbReference>
<evidence type="ECO:0000256" key="5">
    <source>
        <dbReference type="ARBA" id="ARBA00023136"/>
    </source>
</evidence>
<dbReference type="PROSITE" id="PS51849">
    <property type="entry name" value="RSGI_N"/>
    <property type="match status" value="1"/>
</dbReference>
<dbReference type="STRING" id="645991.Sgly_0463"/>
<evidence type="ECO:0000256" key="3">
    <source>
        <dbReference type="ARBA" id="ARBA00022692"/>
    </source>
</evidence>
<protein>
    <recommendedName>
        <fullName evidence="8">RsgI N-terminal anti-sigma domain-containing protein</fullName>
    </recommendedName>
</protein>
<proteinExistence type="predicted"/>
<dbReference type="EMBL" id="CP002547">
    <property type="protein sequence ID" value="ADY54828.1"/>
    <property type="molecule type" value="Genomic_DNA"/>
</dbReference>
<dbReference type="AlphaFoldDB" id="F0SYM7"/>
<dbReference type="InterPro" id="IPR024449">
    <property type="entry name" value="Anti-sigma_RsgI_N"/>
</dbReference>
<keyword evidence="5 7" id="KW-0472">Membrane</keyword>
<feature type="compositionally biased region" description="Basic and acidic residues" evidence="6">
    <location>
        <begin position="304"/>
        <end position="321"/>
    </location>
</feature>
<reference evidence="9 10" key="1">
    <citation type="journal article" date="2011" name="Stand. Genomic Sci.">
        <title>Complete genome sequence of Syntrophobotulus glycolicus type strain (FlGlyR).</title>
        <authorList>
            <person name="Han C."/>
            <person name="Mwirichia R."/>
            <person name="Chertkov O."/>
            <person name="Held B."/>
            <person name="Lapidus A."/>
            <person name="Nolan M."/>
            <person name="Lucas S."/>
            <person name="Hammon N."/>
            <person name="Deshpande S."/>
            <person name="Cheng J.F."/>
            <person name="Tapia R."/>
            <person name="Goodwin L."/>
            <person name="Pitluck S."/>
            <person name="Huntemann M."/>
            <person name="Liolios K."/>
            <person name="Ivanova N."/>
            <person name="Pagani I."/>
            <person name="Mavromatis K."/>
            <person name="Ovchinikova G."/>
            <person name="Pati A."/>
            <person name="Chen A."/>
            <person name="Palaniappan K."/>
            <person name="Land M."/>
            <person name="Hauser L."/>
            <person name="Brambilla E.M."/>
            <person name="Rohde M."/>
            <person name="Spring S."/>
            <person name="Sikorski J."/>
            <person name="Goker M."/>
            <person name="Woyke T."/>
            <person name="Bristow J."/>
            <person name="Eisen J.A."/>
            <person name="Markowitz V."/>
            <person name="Hugenholtz P."/>
            <person name="Kyrpides N.C."/>
            <person name="Klenk H.P."/>
            <person name="Detter J.C."/>
        </authorList>
    </citation>
    <scope>NUCLEOTIDE SEQUENCE [LARGE SCALE GENOMIC DNA]</scope>
    <source>
        <strain evidence="10">DSM 8271 / FlGlyR</strain>
    </source>
</reference>
<evidence type="ECO:0000256" key="2">
    <source>
        <dbReference type="ARBA" id="ARBA00022475"/>
    </source>
</evidence>
<dbReference type="eggNOG" id="ENOG5032YNU">
    <property type="taxonomic scope" value="Bacteria"/>
</dbReference>
<comment type="subcellular location">
    <subcellularLocation>
        <location evidence="1">Cell membrane</location>
        <topology evidence="1">Single-pass membrane protein</topology>
    </subcellularLocation>
</comment>
<feature type="compositionally biased region" description="Basic and acidic residues" evidence="6">
    <location>
        <begin position="329"/>
        <end position="340"/>
    </location>
</feature>
<evidence type="ECO:0000313" key="10">
    <source>
        <dbReference type="Proteomes" id="UP000007488"/>
    </source>
</evidence>
<dbReference type="GO" id="GO:0005886">
    <property type="term" value="C:plasma membrane"/>
    <property type="evidence" value="ECO:0007669"/>
    <property type="project" value="UniProtKB-SubCell"/>
</dbReference>
<feature type="transmembrane region" description="Helical" evidence="7">
    <location>
        <begin position="62"/>
        <end position="82"/>
    </location>
</feature>
<keyword evidence="4 7" id="KW-1133">Transmembrane helix</keyword>
<evidence type="ECO:0000256" key="7">
    <source>
        <dbReference type="SAM" id="Phobius"/>
    </source>
</evidence>
<dbReference type="Pfam" id="PF12791">
    <property type="entry name" value="RsgI_N"/>
    <property type="match status" value="1"/>
</dbReference>
<keyword evidence="10" id="KW-1185">Reference proteome</keyword>
<reference evidence="10" key="2">
    <citation type="submission" date="2011-02" db="EMBL/GenBank/DDBJ databases">
        <title>The complete genome of Syntrophobotulus glycolicus DSM 8271.</title>
        <authorList>
            <person name="Lucas S."/>
            <person name="Copeland A."/>
            <person name="Lapidus A."/>
            <person name="Bruce D."/>
            <person name="Goodwin L."/>
            <person name="Pitluck S."/>
            <person name="Kyrpides N."/>
            <person name="Mavromatis K."/>
            <person name="Pagani I."/>
            <person name="Ivanova N."/>
            <person name="Mikhailova N."/>
            <person name="Chertkov O."/>
            <person name="Held B."/>
            <person name="Detter J.C."/>
            <person name="Tapia R."/>
            <person name="Han C."/>
            <person name="Land M."/>
            <person name="Hauser L."/>
            <person name="Markowitz V."/>
            <person name="Cheng J.-F."/>
            <person name="Hugenholtz P."/>
            <person name="Woyke T."/>
            <person name="Wu D."/>
            <person name="Spring S."/>
            <person name="Schroeder M."/>
            <person name="Brambilla E."/>
            <person name="Klenk H.-P."/>
            <person name="Eisen J.A."/>
        </authorList>
    </citation>
    <scope>NUCLEOTIDE SEQUENCE [LARGE SCALE GENOMIC DNA]</scope>
    <source>
        <strain evidence="10">DSM 8271 / FlGlyR</strain>
    </source>
</reference>
<dbReference type="OrthoDB" id="9800626at2"/>
<feature type="compositionally biased region" description="Polar residues" evidence="6">
    <location>
        <begin position="282"/>
        <end position="301"/>
    </location>
</feature>
<accession>F0SYM7</accession>
<name>F0SYM7_SYNGF</name>
<organism evidence="9 10">
    <name type="scientific">Syntrophobotulus glycolicus (strain DSM 8271 / FlGlyR)</name>
    <dbReference type="NCBI Taxonomy" id="645991"/>
    <lineage>
        <taxon>Bacteria</taxon>
        <taxon>Bacillati</taxon>
        <taxon>Bacillota</taxon>
        <taxon>Clostridia</taxon>
        <taxon>Eubacteriales</taxon>
        <taxon>Desulfitobacteriaceae</taxon>
        <taxon>Syntrophobotulus</taxon>
    </lineage>
</organism>
<dbReference type="Proteomes" id="UP000007488">
    <property type="component" value="Chromosome"/>
</dbReference>
<gene>
    <name evidence="9" type="ordered locus">Sgly_0463</name>
</gene>
<dbReference type="KEGG" id="sgy:Sgly_0463"/>
<dbReference type="Pfam" id="PF23750">
    <property type="entry name" value="RsgI_M"/>
    <property type="match status" value="1"/>
</dbReference>
<keyword evidence="3 7" id="KW-0812">Transmembrane</keyword>
<evidence type="ECO:0000256" key="4">
    <source>
        <dbReference type="ARBA" id="ARBA00022989"/>
    </source>
</evidence>
<dbReference type="InterPro" id="IPR055431">
    <property type="entry name" value="RsgI_M"/>
</dbReference>
<sequence length="363" mass="40683">MNQFKAVVLQKEGRFITILLADGSFRKIYYREPVEIGVEITVDPTKGLSLLSKLTPPRWKKMISIAAIFLLVFLGVTGWNLYEASIVKAMISIDAQSSIQLMINGQGKVLDVQTLNEEAVNLLGERPLTGLPWQEAVSNIMERSVDFEYLKEDDPLVLLGYFQMTAQNEQTNGITSEKLAQEVTDNIVKHGINAHVLAYDMTSDEQTKAAQEGLTLGEYALLNTANKAGIPVRSGEIKESAVRSEVFKEQAVQEQIKRDSGLGVVSTKVQISDRQNGEKSRTNTQSQNQGQGKGKTNNQFKAQEWGKNRKNNQAEDQERGRSKTNNRPKNQEQGKNKTDKQFNAQDGGKNMRNNQSKDQKKYR</sequence>
<feature type="domain" description="RsgI N-terminal anti-sigma" evidence="8">
    <location>
        <begin position="4"/>
        <end position="51"/>
    </location>
</feature>
<dbReference type="HOGENOM" id="CLU_049862_0_0_9"/>
<feature type="region of interest" description="Disordered" evidence="6">
    <location>
        <begin position="254"/>
        <end position="363"/>
    </location>
</feature>